<gene>
    <name evidence="1" type="ORF">CGOC_LOCUS7302</name>
</gene>
<protein>
    <recommendedName>
        <fullName evidence="3">PABS domain-containing protein</fullName>
    </recommendedName>
</protein>
<dbReference type="SUPFAM" id="SSF53335">
    <property type="entry name" value="S-adenosyl-L-methionine-dependent methyltransferases"/>
    <property type="match status" value="1"/>
</dbReference>
<dbReference type="OrthoDB" id="5791544at2759"/>
<evidence type="ECO:0008006" key="3">
    <source>
        <dbReference type="Google" id="ProtNLM"/>
    </source>
</evidence>
<sequence length="103" mass="11602">MVKAAKEWFGVEESDTNKIFVQDGVVFVANAVKRGEKYKSIILDACHNDDAPIVCPVPEFTREEVIKHMSNLLDDDGEILLLKNKYLPLHGFENSVLADMIKP</sequence>
<organism evidence="1 2">
    <name type="scientific">Cylicostephanus goldi</name>
    <name type="common">Nematode worm</name>
    <dbReference type="NCBI Taxonomy" id="71465"/>
    <lineage>
        <taxon>Eukaryota</taxon>
        <taxon>Metazoa</taxon>
        <taxon>Ecdysozoa</taxon>
        <taxon>Nematoda</taxon>
        <taxon>Chromadorea</taxon>
        <taxon>Rhabditida</taxon>
        <taxon>Rhabditina</taxon>
        <taxon>Rhabditomorpha</taxon>
        <taxon>Strongyloidea</taxon>
        <taxon>Strongylidae</taxon>
        <taxon>Cylicostephanus</taxon>
    </lineage>
</organism>
<dbReference type="InterPro" id="IPR029063">
    <property type="entry name" value="SAM-dependent_MTases_sf"/>
</dbReference>
<accession>A0A3P6UI55</accession>
<keyword evidence="2" id="KW-1185">Reference proteome</keyword>
<dbReference type="EMBL" id="UYRV01025176">
    <property type="protein sequence ID" value="VDK76981.1"/>
    <property type="molecule type" value="Genomic_DNA"/>
</dbReference>
<dbReference type="AlphaFoldDB" id="A0A3P6UI55"/>
<name>A0A3P6UI55_CYLGO</name>
<dbReference type="Proteomes" id="UP000271889">
    <property type="component" value="Unassembled WGS sequence"/>
</dbReference>
<dbReference type="Gene3D" id="3.40.50.150">
    <property type="entry name" value="Vaccinia Virus protein VP39"/>
    <property type="match status" value="1"/>
</dbReference>
<evidence type="ECO:0000313" key="2">
    <source>
        <dbReference type="Proteomes" id="UP000271889"/>
    </source>
</evidence>
<proteinExistence type="predicted"/>
<evidence type="ECO:0000313" key="1">
    <source>
        <dbReference type="EMBL" id="VDK76981.1"/>
    </source>
</evidence>
<reference evidence="1 2" key="1">
    <citation type="submission" date="2018-11" db="EMBL/GenBank/DDBJ databases">
        <authorList>
            <consortium name="Pathogen Informatics"/>
        </authorList>
    </citation>
    <scope>NUCLEOTIDE SEQUENCE [LARGE SCALE GENOMIC DNA]</scope>
</reference>